<dbReference type="PROSITE" id="PS50977">
    <property type="entry name" value="HTH_TETR_2"/>
    <property type="match status" value="1"/>
</dbReference>
<feature type="domain" description="HTH tetR-type" evidence="3">
    <location>
        <begin position="5"/>
        <end position="65"/>
    </location>
</feature>
<dbReference type="Proteomes" id="UP000294682">
    <property type="component" value="Unassembled WGS sequence"/>
</dbReference>
<evidence type="ECO:0000256" key="1">
    <source>
        <dbReference type="ARBA" id="ARBA00023125"/>
    </source>
</evidence>
<dbReference type="PANTHER" id="PTHR43479:SF7">
    <property type="entry name" value="TETR-FAMILY TRANSCRIPTIONAL REGULATOR"/>
    <property type="match status" value="1"/>
</dbReference>
<dbReference type="InterPro" id="IPR050624">
    <property type="entry name" value="HTH-type_Tx_Regulator"/>
</dbReference>
<dbReference type="RefSeq" id="WP_132084648.1">
    <property type="nucleotide sequence ID" value="NZ_SLUK01000006.1"/>
</dbReference>
<proteinExistence type="predicted"/>
<name>A0A9X8UJ50_9FIRM</name>
<protein>
    <submittedName>
        <fullName evidence="4">TetR family transcriptional regulator</fullName>
    </submittedName>
</protein>
<dbReference type="AlphaFoldDB" id="A0A9X8UJ50"/>
<organism evidence="4 5">
    <name type="scientific">Harryflintia acetispora</name>
    <dbReference type="NCBI Taxonomy" id="1849041"/>
    <lineage>
        <taxon>Bacteria</taxon>
        <taxon>Bacillati</taxon>
        <taxon>Bacillota</taxon>
        <taxon>Clostridia</taxon>
        <taxon>Eubacteriales</taxon>
        <taxon>Oscillospiraceae</taxon>
        <taxon>Harryflintia</taxon>
    </lineage>
</organism>
<dbReference type="EMBL" id="SLUK01000006">
    <property type="protein sequence ID" value="TCL43296.1"/>
    <property type="molecule type" value="Genomic_DNA"/>
</dbReference>
<evidence type="ECO:0000313" key="4">
    <source>
        <dbReference type="EMBL" id="TCL43296.1"/>
    </source>
</evidence>
<keyword evidence="1 2" id="KW-0238">DNA-binding</keyword>
<dbReference type="SUPFAM" id="SSF46689">
    <property type="entry name" value="Homeodomain-like"/>
    <property type="match status" value="1"/>
</dbReference>
<evidence type="ECO:0000313" key="5">
    <source>
        <dbReference type="Proteomes" id="UP000294682"/>
    </source>
</evidence>
<gene>
    <name evidence="4" type="ORF">EDD78_106159</name>
</gene>
<reference evidence="4 5" key="1">
    <citation type="submission" date="2019-03" db="EMBL/GenBank/DDBJ databases">
        <title>Genomic Encyclopedia of Type Strains, Phase IV (KMG-IV): sequencing the most valuable type-strain genomes for metagenomic binning, comparative biology and taxonomic classification.</title>
        <authorList>
            <person name="Goeker M."/>
        </authorList>
    </citation>
    <scope>NUCLEOTIDE SEQUENCE [LARGE SCALE GENOMIC DNA]</scope>
    <source>
        <strain evidence="4 5">DSM 100433</strain>
    </source>
</reference>
<accession>A0A9X8UJ50</accession>
<keyword evidence="5" id="KW-1185">Reference proteome</keyword>
<feature type="DNA-binding region" description="H-T-H motif" evidence="2">
    <location>
        <begin position="28"/>
        <end position="47"/>
    </location>
</feature>
<dbReference type="InterPro" id="IPR009057">
    <property type="entry name" value="Homeodomain-like_sf"/>
</dbReference>
<dbReference type="Pfam" id="PF00440">
    <property type="entry name" value="TetR_N"/>
    <property type="match status" value="1"/>
</dbReference>
<dbReference type="InterPro" id="IPR001647">
    <property type="entry name" value="HTH_TetR"/>
</dbReference>
<sequence length="183" mass="21434">MKEQDKTKYELAGAIKTLMEHAELDRITVKDICTQCGLSRQTFYRNFKDKYDLVNWYFERLAQRSFKQMGVSYTLREGLLKKFCFIKAERSFFAQAFKSRDCNSILAYDYESILSLYTGIITRKTGRPLEGDIRFLLEMYCKGSIDMTVKWATTGMRQPPEEIVDLLIEAMPERLRLLLSGLQ</sequence>
<evidence type="ECO:0000259" key="3">
    <source>
        <dbReference type="PROSITE" id="PS50977"/>
    </source>
</evidence>
<comment type="caution">
    <text evidence="4">The sequence shown here is derived from an EMBL/GenBank/DDBJ whole genome shotgun (WGS) entry which is preliminary data.</text>
</comment>
<dbReference type="PANTHER" id="PTHR43479">
    <property type="entry name" value="ACREF/ENVCD OPERON REPRESSOR-RELATED"/>
    <property type="match status" value="1"/>
</dbReference>
<dbReference type="GO" id="GO:0003677">
    <property type="term" value="F:DNA binding"/>
    <property type="evidence" value="ECO:0007669"/>
    <property type="project" value="UniProtKB-UniRule"/>
</dbReference>
<dbReference type="InterPro" id="IPR039532">
    <property type="entry name" value="TetR_C_Firmicutes"/>
</dbReference>
<dbReference type="Gene3D" id="1.10.357.10">
    <property type="entry name" value="Tetracycline Repressor, domain 2"/>
    <property type="match status" value="1"/>
</dbReference>
<dbReference type="Pfam" id="PF14278">
    <property type="entry name" value="TetR_C_8"/>
    <property type="match status" value="1"/>
</dbReference>
<evidence type="ECO:0000256" key="2">
    <source>
        <dbReference type="PROSITE-ProRule" id="PRU00335"/>
    </source>
</evidence>